<feature type="transmembrane region" description="Helical" evidence="6">
    <location>
        <begin position="188"/>
        <end position="209"/>
    </location>
</feature>
<gene>
    <name evidence="7" type="ORF">AQ619_11370</name>
</gene>
<dbReference type="OrthoDB" id="9804822at2"/>
<dbReference type="PANTHER" id="PTHR30086">
    <property type="entry name" value="ARGININE EXPORTER PROTEIN ARGO"/>
    <property type="match status" value="1"/>
</dbReference>
<feature type="transmembrane region" description="Helical" evidence="6">
    <location>
        <begin position="155"/>
        <end position="176"/>
    </location>
</feature>
<feature type="transmembrane region" description="Helical" evidence="6">
    <location>
        <begin position="12"/>
        <end position="35"/>
    </location>
</feature>
<dbReference type="PIRSF" id="PIRSF006324">
    <property type="entry name" value="LeuE"/>
    <property type="match status" value="1"/>
</dbReference>
<evidence type="ECO:0000256" key="5">
    <source>
        <dbReference type="ARBA" id="ARBA00023136"/>
    </source>
</evidence>
<evidence type="ECO:0000256" key="4">
    <source>
        <dbReference type="ARBA" id="ARBA00022989"/>
    </source>
</evidence>
<dbReference type="PANTHER" id="PTHR30086:SF20">
    <property type="entry name" value="ARGININE EXPORTER PROTEIN ARGO-RELATED"/>
    <property type="match status" value="1"/>
</dbReference>
<keyword evidence="4 6" id="KW-1133">Transmembrane helix</keyword>
<dbReference type="GO" id="GO:0015171">
    <property type="term" value="F:amino acid transmembrane transporter activity"/>
    <property type="evidence" value="ECO:0007669"/>
    <property type="project" value="TreeGrafter"/>
</dbReference>
<keyword evidence="5 6" id="KW-0472">Membrane</keyword>
<dbReference type="RefSeq" id="WP_062147433.1">
    <property type="nucleotide sequence ID" value="NZ_CP013002.1"/>
</dbReference>
<proteinExistence type="predicted"/>
<evidence type="ECO:0000313" key="7">
    <source>
        <dbReference type="EMBL" id="ALL13887.1"/>
    </source>
</evidence>
<dbReference type="KEGG" id="chq:AQ619_11370"/>
<dbReference type="GO" id="GO:0005886">
    <property type="term" value="C:plasma membrane"/>
    <property type="evidence" value="ECO:0007669"/>
    <property type="project" value="UniProtKB-SubCell"/>
</dbReference>
<evidence type="ECO:0000256" key="6">
    <source>
        <dbReference type="SAM" id="Phobius"/>
    </source>
</evidence>
<comment type="subcellular location">
    <subcellularLocation>
        <location evidence="1">Cell membrane</location>
        <topology evidence="1">Multi-pass membrane protein</topology>
    </subcellularLocation>
</comment>
<evidence type="ECO:0000256" key="3">
    <source>
        <dbReference type="ARBA" id="ARBA00022692"/>
    </source>
</evidence>
<sequence>MPHAAWPVDPGMIAPFLAAIILIELTPGPNMAYLAALSAAHGRRAGLMAVAGVTCGLSVYMLAAVFGLTEVFLRYRPLYEVLRWAGVAYLLWMAYDAWRSASDAEAADVRQPSRWVLFRRGLLANLLNPKAALFYVTLLPGFIKADHAPPTTQVLILGLVHIAISVGIHGGIVLGADRAASLLDRARGQVWISRGLAFALVVVAAWMVWETRQRS</sequence>
<feature type="transmembrane region" description="Helical" evidence="6">
    <location>
        <begin position="81"/>
        <end position="101"/>
    </location>
</feature>
<dbReference type="EMBL" id="CP013002">
    <property type="protein sequence ID" value="ALL13887.1"/>
    <property type="molecule type" value="Genomic_DNA"/>
</dbReference>
<name>A0A0P0P079_9CAUL</name>
<keyword evidence="2" id="KW-1003">Cell membrane</keyword>
<keyword evidence="8" id="KW-1185">Reference proteome</keyword>
<organism evidence="7 8">
    <name type="scientific">Caulobacter henricii</name>
    <dbReference type="NCBI Taxonomy" id="69395"/>
    <lineage>
        <taxon>Bacteria</taxon>
        <taxon>Pseudomonadati</taxon>
        <taxon>Pseudomonadota</taxon>
        <taxon>Alphaproteobacteria</taxon>
        <taxon>Caulobacterales</taxon>
        <taxon>Caulobacteraceae</taxon>
        <taxon>Caulobacter</taxon>
    </lineage>
</organism>
<feature type="transmembrane region" description="Helical" evidence="6">
    <location>
        <begin position="122"/>
        <end position="143"/>
    </location>
</feature>
<dbReference type="InterPro" id="IPR001123">
    <property type="entry name" value="LeuE-type"/>
</dbReference>
<keyword evidence="3 6" id="KW-0812">Transmembrane</keyword>
<feature type="transmembrane region" description="Helical" evidence="6">
    <location>
        <begin position="47"/>
        <end position="69"/>
    </location>
</feature>
<accession>A0A0P0P079</accession>
<dbReference type="Pfam" id="PF01810">
    <property type="entry name" value="LysE"/>
    <property type="match status" value="1"/>
</dbReference>
<protein>
    <submittedName>
        <fullName evidence="7">Threonine transporter RhtB</fullName>
    </submittedName>
</protein>
<evidence type="ECO:0000256" key="1">
    <source>
        <dbReference type="ARBA" id="ARBA00004651"/>
    </source>
</evidence>
<evidence type="ECO:0000256" key="2">
    <source>
        <dbReference type="ARBA" id="ARBA00022475"/>
    </source>
</evidence>
<evidence type="ECO:0000313" key="8">
    <source>
        <dbReference type="Proteomes" id="UP000056905"/>
    </source>
</evidence>
<dbReference type="Proteomes" id="UP000056905">
    <property type="component" value="Chromosome"/>
</dbReference>
<reference evidence="7 8" key="1">
    <citation type="submission" date="2015-10" db="EMBL/GenBank/DDBJ databases">
        <title>Conservation of the essential genome among Caulobacter and Brevundimonas species.</title>
        <authorList>
            <person name="Scott D."/>
            <person name="Ely B."/>
        </authorList>
    </citation>
    <scope>NUCLEOTIDE SEQUENCE [LARGE SCALE GENOMIC DNA]</scope>
    <source>
        <strain evidence="7 8">CB4</strain>
    </source>
</reference>
<dbReference type="AlphaFoldDB" id="A0A0P0P079"/>